<dbReference type="GO" id="GO:0016887">
    <property type="term" value="F:ATP hydrolysis activity"/>
    <property type="evidence" value="ECO:0007669"/>
    <property type="project" value="TreeGrafter"/>
</dbReference>
<evidence type="ECO:0000259" key="2">
    <source>
        <dbReference type="Pfam" id="PF01656"/>
    </source>
</evidence>
<dbReference type="Gene3D" id="3.40.50.300">
    <property type="entry name" value="P-loop containing nucleotide triphosphate hydrolases"/>
    <property type="match status" value="1"/>
</dbReference>
<dbReference type="GO" id="GO:0009898">
    <property type="term" value="C:cytoplasmic side of plasma membrane"/>
    <property type="evidence" value="ECO:0007669"/>
    <property type="project" value="TreeGrafter"/>
</dbReference>
<keyword evidence="3" id="KW-0282">Flagellum</keyword>
<organism evidence="3 4">
    <name type="scientific">Paramicrobacterium humi</name>
    <dbReference type="NCBI Taxonomy" id="640635"/>
    <lineage>
        <taxon>Bacteria</taxon>
        <taxon>Bacillati</taxon>
        <taxon>Actinomycetota</taxon>
        <taxon>Actinomycetes</taxon>
        <taxon>Micrococcales</taxon>
        <taxon>Microbacteriaceae</taxon>
        <taxon>Paramicrobacterium</taxon>
    </lineage>
</organism>
<dbReference type="AlphaFoldDB" id="A0A1H4TU34"/>
<evidence type="ECO:0000313" key="4">
    <source>
        <dbReference type="Proteomes" id="UP000199183"/>
    </source>
</evidence>
<dbReference type="GO" id="GO:0005829">
    <property type="term" value="C:cytosol"/>
    <property type="evidence" value="ECO:0007669"/>
    <property type="project" value="TreeGrafter"/>
</dbReference>
<keyword evidence="3" id="KW-0966">Cell projection</keyword>
<feature type="compositionally biased region" description="Low complexity" evidence="1">
    <location>
        <begin position="27"/>
        <end position="38"/>
    </location>
</feature>
<sequence>MPKKQDGTVPAADSDELEPTPTPQPTIPTTTISVTIPTVNEDEELDDDDVILDDVAVDPAAATIPAAGTRADDAESPATEPAPAESAPDEIEDADADPTGEAVEPAEQTDVDDRGPEPASAPDTSTAPSSAGAPTQIAAVVATVAEEREDAAAPQSVSARRFQTGGPEPAATLTADRLLAQRAAKRTVPDGTLQRAVYFGTGRLVNLGDARKSRAHKELTRRIAKPFAGSARFVPVLSRKGGVGKTTVSVLLGMALADARDDRIIAIDANPDRGTLADRIGGEHEHTVRDAIRRHDEITGYTEFSTLVARDETRLDVLASDADPHVSAAFDDKDYEQVAELAARYYSMVLTDCGTGIVHEVMAATLDRADSIVIVSGASIDEARLASETISWLEANGHDALAKNAVVALNIPTQARHLVKLDEVEAHFRSRVRGVVRIPFDPALAAGSTVEFAHLKPATRAAARELAASVVEGLPTQRPVTA</sequence>
<dbReference type="PANTHER" id="PTHR43384">
    <property type="entry name" value="SEPTUM SITE-DETERMINING PROTEIN MIND HOMOLOG, CHLOROPLASTIC-RELATED"/>
    <property type="match status" value="1"/>
</dbReference>
<evidence type="ECO:0000256" key="1">
    <source>
        <dbReference type="SAM" id="MobiDB-lite"/>
    </source>
</evidence>
<dbReference type="RefSeq" id="WP_245723749.1">
    <property type="nucleotide sequence ID" value="NZ_FNRY01000002.1"/>
</dbReference>
<feature type="compositionally biased region" description="Low complexity" evidence="1">
    <location>
        <begin position="117"/>
        <end position="134"/>
    </location>
</feature>
<dbReference type="Pfam" id="PF01656">
    <property type="entry name" value="CbiA"/>
    <property type="match status" value="1"/>
</dbReference>
<dbReference type="GO" id="GO:0005524">
    <property type="term" value="F:ATP binding"/>
    <property type="evidence" value="ECO:0007669"/>
    <property type="project" value="TreeGrafter"/>
</dbReference>
<dbReference type="SUPFAM" id="SSF52540">
    <property type="entry name" value="P-loop containing nucleoside triphosphate hydrolases"/>
    <property type="match status" value="1"/>
</dbReference>
<evidence type="ECO:0000313" key="3">
    <source>
        <dbReference type="EMBL" id="SEC60026.1"/>
    </source>
</evidence>
<keyword evidence="3" id="KW-0969">Cilium</keyword>
<accession>A0A1H4TU34</accession>
<reference evidence="3 4" key="1">
    <citation type="submission" date="2016-10" db="EMBL/GenBank/DDBJ databases">
        <authorList>
            <person name="de Groot N.N."/>
        </authorList>
    </citation>
    <scope>NUCLEOTIDE SEQUENCE [LARGE SCALE GENOMIC DNA]</scope>
    <source>
        <strain evidence="3 4">DSM 21799</strain>
    </source>
</reference>
<proteinExistence type="predicted"/>
<feature type="region of interest" description="Disordered" evidence="1">
    <location>
        <begin position="1"/>
        <end position="48"/>
    </location>
</feature>
<dbReference type="InterPro" id="IPR050625">
    <property type="entry name" value="ParA/MinD_ATPase"/>
</dbReference>
<dbReference type="PANTHER" id="PTHR43384:SF14">
    <property type="entry name" value="ESX-1 SECRETION-ASSOCIATED PROTEIN ESPI"/>
    <property type="match status" value="1"/>
</dbReference>
<feature type="region of interest" description="Disordered" evidence="1">
    <location>
        <begin position="147"/>
        <end position="169"/>
    </location>
</feature>
<dbReference type="GO" id="GO:0051782">
    <property type="term" value="P:negative regulation of cell division"/>
    <property type="evidence" value="ECO:0007669"/>
    <property type="project" value="TreeGrafter"/>
</dbReference>
<feature type="domain" description="CobQ/CobB/MinD/ParA nucleotide binding" evidence="2">
    <location>
        <begin position="236"/>
        <end position="396"/>
    </location>
</feature>
<gene>
    <name evidence="3" type="ORF">SAMN04489806_3320</name>
</gene>
<feature type="compositionally biased region" description="Low complexity" evidence="1">
    <location>
        <begin position="76"/>
        <end position="86"/>
    </location>
</feature>
<keyword evidence="4" id="KW-1185">Reference proteome</keyword>
<dbReference type="InterPro" id="IPR027417">
    <property type="entry name" value="P-loop_NTPase"/>
</dbReference>
<feature type="compositionally biased region" description="Acidic residues" evidence="1">
    <location>
        <begin position="87"/>
        <end position="98"/>
    </location>
</feature>
<dbReference type="InterPro" id="IPR002586">
    <property type="entry name" value="CobQ/CobB/MinD/ParA_Nub-bd_dom"/>
</dbReference>
<dbReference type="Proteomes" id="UP000199183">
    <property type="component" value="Unassembled WGS sequence"/>
</dbReference>
<dbReference type="EMBL" id="FNRY01000002">
    <property type="protein sequence ID" value="SEC60026.1"/>
    <property type="molecule type" value="Genomic_DNA"/>
</dbReference>
<dbReference type="STRING" id="640635.SAMN04489806_3320"/>
<protein>
    <submittedName>
        <fullName evidence="3">MinD-like ATPase involved in chromosome partitioning or flagellar assembly</fullName>
    </submittedName>
</protein>
<name>A0A1H4TU34_9MICO</name>
<feature type="region of interest" description="Disordered" evidence="1">
    <location>
        <begin position="62"/>
        <end position="134"/>
    </location>
</feature>